<evidence type="ECO:0000256" key="1">
    <source>
        <dbReference type="SAM" id="Phobius"/>
    </source>
</evidence>
<keyword evidence="1" id="KW-0812">Transmembrane</keyword>
<organism evidence="2 3">
    <name type="scientific">Mogibacterium timidum</name>
    <dbReference type="NCBI Taxonomy" id="35519"/>
    <lineage>
        <taxon>Bacteria</taxon>
        <taxon>Bacillati</taxon>
        <taxon>Bacillota</taxon>
        <taxon>Clostridia</taxon>
        <taxon>Peptostreptococcales</taxon>
        <taxon>Anaerovoracaceae</taxon>
        <taxon>Mogibacterium</taxon>
    </lineage>
</organism>
<accession>A0A7Y8VRD6</accession>
<proteinExistence type="predicted"/>
<evidence type="ECO:0000313" key="3">
    <source>
        <dbReference type="Proteomes" id="UP000526307"/>
    </source>
</evidence>
<comment type="caution">
    <text evidence="2">The sequence shown here is derived from an EMBL/GenBank/DDBJ whole genome shotgun (WGS) entry which is preliminary data.</text>
</comment>
<keyword evidence="3" id="KW-1185">Reference proteome</keyword>
<evidence type="ECO:0000313" key="2">
    <source>
        <dbReference type="EMBL" id="NWO23265.1"/>
    </source>
</evidence>
<keyword evidence="1" id="KW-0472">Membrane</keyword>
<dbReference type="AlphaFoldDB" id="A0A7Y8VRD6"/>
<dbReference type="RefSeq" id="WP_009644339.1">
    <property type="nucleotide sequence ID" value="NZ_CAJPUB010000001.1"/>
</dbReference>
<keyword evidence="1" id="KW-1133">Transmembrane helix</keyword>
<dbReference type="Proteomes" id="UP000526307">
    <property type="component" value="Unassembled WGS sequence"/>
</dbReference>
<dbReference type="EMBL" id="JABXYR010000001">
    <property type="protein sequence ID" value="NWO23265.1"/>
    <property type="molecule type" value="Genomic_DNA"/>
</dbReference>
<sequence>MARRKHMTDAEKTLLIEEGKVARRHKMLKTSMKIAGFGLIVGATLVVATKKIFDEIFVEDDWSDVDWGEDDEDYGVY</sequence>
<reference evidence="2 3" key="1">
    <citation type="submission" date="2020-06" db="EMBL/GenBank/DDBJ databases">
        <title>Mogibacterium timidum strain W9173 genomic sequence.</title>
        <authorList>
            <person name="Wade W.G."/>
            <person name="Johnston C.D."/>
            <person name="Chen T."/>
            <person name="Dewhirst F.E."/>
        </authorList>
    </citation>
    <scope>NUCLEOTIDE SEQUENCE [LARGE SCALE GENOMIC DNA]</scope>
    <source>
        <strain evidence="2 3">W9173</strain>
    </source>
</reference>
<feature type="transmembrane region" description="Helical" evidence="1">
    <location>
        <begin position="34"/>
        <end position="53"/>
    </location>
</feature>
<name>A0A7Y8VRD6_9FIRM</name>
<gene>
    <name evidence="2" type="ORF">HW270_04110</name>
</gene>
<protein>
    <submittedName>
        <fullName evidence="2">Uncharacterized protein</fullName>
    </submittedName>
</protein>